<organism evidence="5 6">
    <name type="scientific">Aspergillus violaceofuscus (strain CBS 115571)</name>
    <dbReference type="NCBI Taxonomy" id="1450538"/>
    <lineage>
        <taxon>Eukaryota</taxon>
        <taxon>Fungi</taxon>
        <taxon>Dikarya</taxon>
        <taxon>Ascomycota</taxon>
        <taxon>Pezizomycotina</taxon>
        <taxon>Eurotiomycetes</taxon>
        <taxon>Eurotiomycetidae</taxon>
        <taxon>Eurotiales</taxon>
        <taxon>Aspergillaceae</taxon>
        <taxon>Aspergillus</taxon>
    </lineage>
</organism>
<feature type="domain" description="RRM" evidence="4">
    <location>
        <begin position="279"/>
        <end position="358"/>
    </location>
</feature>
<evidence type="ECO:0000259" key="4">
    <source>
        <dbReference type="PROSITE" id="PS50102"/>
    </source>
</evidence>
<evidence type="ECO:0000313" key="5">
    <source>
        <dbReference type="EMBL" id="PYI19218.1"/>
    </source>
</evidence>
<evidence type="ECO:0000313" key="6">
    <source>
        <dbReference type="Proteomes" id="UP000249829"/>
    </source>
</evidence>
<dbReference type="GO" id="GO:0003729">
    <property type="term" value="F:mRNA binding"/>
    <property type="evidence" value="ECO:0007669"/>
    <property type="project" value="TreeGrafter"/>
</dbReference>
<evidence type="ECO:0000256" key="3">
    <source>
        <dbReference type="SAM" id="MobiDB-lite"/>
    </source>
</evidence>
<dbReference type="EMBL" id="KZ825136">
    <property type="protein sequence ID" value="PYI19218.1"/>
    <property type="molecule type" value="Genomic_DNA"/>
</dbReference>
<dbReference type="OMA" id="ASGMNHE"/>
<keyword evidence="6" id="KW-1185">Reference proteome</keyword>
<dbReference type="InterPro" id="IPR035979">
    <property type="entry name" value="RBD_domain_sf"/>
</dbReference>
<dbReference type="SUPFAM" id="SSF54928">
    <property type="entry name" value="RNA-binding domain, RBD"/>
    <property type="match status" value="2"/>
</dbReference>
<dbReference type="InterPro" id="IPR000504">
    <property type="entry name" value="RRM_dom"/>
</dbReference>
<dbReference type="GO" id="GO:1990904">
    <property type="term" value="C:ribonucleoprotein complex"/>
    <property type="evidence" value="ECO:0007669"/>
    <property type="project" value="TreeGrafter"/>
</dbReference>
<dbReference type="STRING" id="1450538.A0A2V5H508"/>
<dbReference type="InterPro" id="IPR050374">
    <property type="entry name" value="RRT5_SRSF_SR"/>
</dbReference>
<dbReference type="PANTHER" id="PTHR23003:SF60">
    <property type="entry name" value="RNA BINDING PROTEIN (AFU_ORTHOLOGUE AFUA_1G02950)"/>
    <property type="match status" value="1"/>
</dbReference>
<feature type="compositionally biased region" description="Low complexity" evidence="3">
    <location>
        <begin position="420"/>
        <end position="445"/>
    </location>
</feature>
<evidence type="ECO:0000256" key="2">
    <source>
        <dbReference type="PROSITE-ProRule" id="PRU00176"/>
    </source>
</evidence>
<gene>
    <name evidence="5" type="ORF">BO99DRAFT_143854</name>
</gene>
<protein>
    <recommendedName>
        <fullName evidence="4">RRM domain-containing protein</fullName>
    </recommendedName>
</protein>
<dbReference type="Proteomes" id="UP000249829">
    <property type="component" value="Unassembled WGS sequence"/>
</dbReference>
<dbReference type="GO" id="GO:0005737">
    <property type="term" value="C:cytoplasm"/>
    <property type="evidence" value="ECO:0007669"/>
    <property type="project" value="TreeGrafter"/>
</dbReference>
<dbReference type="PANTHER" id="PTHR23003">
    <property type="entry name" value="RNA RECOGNITION MOTIF RRM DOMAIN CONTAINING PROTEIN"/>
    <property type="match status" value="1"/>
</dbReference>
<name>A0A2V5H508_ASPV1</name>
<evidence type="ECO:0000256" key="1">
    <source>
        <dbReference type="ARBA" id="ARBA00022884"/>
    </source>
</evidence>
<dbReference type="Gene3D" id="3.30.70.330">
    <property type="match status" value="2"/>
</dbReference>
<keyword evidence="1 2" id="KW-0694">RNA-binding</keyword>
<dbReference type="FunFam" id="3.30.70.330:FF:000391">
    <property type="entry name" value="Putative RNA binding protein"/>
    <property type="match status" value="1"/>
</dbReference>
<dbReference type="PROSITE" id="PS50102">
    <property type="entry name" value="RRM"/>
    <property type="match status" value="1"/>
</dbReference>
<dbReference type="AlphaFoldDB" id="A0A2V5H508"/>
<feature type="compositionally biased region" description="Low complexity" evidence="3">
    <location>
        <begin position="376"/>
        <end position="387"/>
    </location>
</feature>
<dbReference type="GO" id="GO:0005634">
    <property type="term" value="C:nucleus"/>
    <property type="evidence" value="ECO:0007669"/>
    <property type="project" value="TreeGrafter"/>
</dbReference>
<sequence length="468" mass="50983">MPAQTSSRDKGRTTKQGRSDEEFVLFLQGIPAHCRWQELKDLVRQTALHIRQAVVYDDQHGFPTGLGQIIVKNEDEAWRTYQRLSTNGWEGQSLVVTLARTSSPTRPVAGPTKSPTCLIPANYIAGYSTPPRVTQNMAVPPSPISPEPVISTSPTYSNSEYGPVIDLMSIPHQHQPFLPVFADAVTQHAIPAIPQSPAPLRHNFSDAFAIPVLPSYPLPAVQPFVEGPISTRFGTTAGRRSHFPRKPVHNYHPNNVSFISPAYHQPSSATGPPHFSPRRTIFVQNLSPATSGLALRDFFHDAGVAIEQCEVPLDTESGRCRGFARVTFRTAEEAKRIIALYNGCTFLGARIRVKIDRSMLHHASTPPLDPVNAAKSTTNTSTRNHNTLRQSHTPFKPPTHTAKDHRRGPTPEENIPRNEAAATTTAARDISPSASPSSSPTSTAAKQTDRCGPLVVNGSGTGRRAVAT</sequence>
<feature type="compositionally biased region" description="Basic and acidic residues" evidence="3">
    <location>
        <begin position="407"/>
        <end position="416"/>
    </location>
</feature>
<feature type="region of interest" description="Disordered" evidence="3">
    <location>
        <begin position="362"/>
        <end position="468"/>
    </location>
</feature>
<dbReference type="Pfam" id="PF00076">
    <property type="entry name" value="RRM_1"/>
    <property type="match status" value="1"/>
</dbReference>
<dbReference type="InterPro" id="IPR012677">
    <property type="entry name" value="Nucleotide-bd_a/b_plait_sf"/>
</dbReference>
<dbReference type="SMART" id="SM00360">
    <property type="entry name" value="RRM"/>
    <property type="match status" value="2"/>
</dbReference>
<reference evidence="5 6" key="1">
    <citation type="submission" date="2018-02" db="EMBL/GenBank/DDBJ databases">
        <title>The genomes of Aspergillus section Nigri reveals drivers in fungal speciation.</title>
        <authorList>
            <consortium name="DOE Joint Genome Institute"/>
            <person name="Vesth T.C."/>
            <person name="Nybo J."/>
            <person name="Theobald S."/>
            <person name="Brandl J."/>
            <person name="Frisvad J.C."/>
            <person name="Nielsen K.F."/>
            <person name="Lyhne E.K."/>
            <person name="Kogle M.E."/>
            <person name="Kuo A."/>
            <person name="Riley R."/>
            <person name="Clum A."/>
            <person name="Nolan M."/>
            <person name="Lipzen A."/>
            <person name="Salamov A."/>
            <person name="Henrissat B."/>
            <person name="Wiebenga A."/>
            <person name="De vries R.P."/>
            <person name="Grigoriev I.V."/>
            <person name="Mortensen U.H."/>
            <person name="Andersen M.R."/>
            <person name="Baker S.E."/>
        </authorList>
    </citation>
    <scope>NUCLEOTIDE SEQUENCE [LARGE SCALE GENOMIC DNA]</scope>
    <source>
        <strain evidence="5 6">CBS 115571</strain>
    </source>
</reference>
<proteinExistence type="predicted"/>
<accession>A0A2V5H508</accession>